<reference evidence="2" key="1">
    <citation type="journal article" date="2010" name="Nat. Biotechnol.">
        <title>Draft genome sequence of the oilseed species Ricinus communis.</title>
        <authorList>
            <person name="Chan A.P."/>
            <person name="Crabtree J."/>
            <person name="Zhao Q."/>
            <person name="Lorenzi H."/>
            <person name="Orvis J."/>
            <person name="Puiu D."/>
            <person name="Melake-Berhan A."/>
            <person name="Jones K.M."/>
            <person name="Redman J."/>
            <person name="Chen G."/>
            <person name="Cahoon E.B."/>
            <person name="Gedil M."/>
            <person name="Stanke M."/>
            <person name="Haas B.J."/>
            <person name="Wortman J.R."/>
            <person name="Fraser-Liggett C.M."/>
            <person name="Ravel J."/>
            <person name="Rabinowicz P.D."/>
        </authorList>
    </citation>
    <scope>NUCLEOTIDE SEQUENCE [LARGE SCALE GENOMIC DNA]</scope>
    <source>
        <strain evidence="2">cv. Hale</strain>
    </source>
</reference>
<organism evidence="1 2">
    <name type="scientific">Ricinus communis</name>
    <name type="common">Castor bean</name>
    <dbReference type="NCBI Taxonomy" id="3988"/>
    <lineage>
        <taxon>Eukaryota</taxon>
        <taxon>Viridiplantae</taxon>
        <taxon>Streptophyta</taxon>
        <taxon>Embryophyta</taxon>
        <taxon>Tracheophyta</taxon>
        <taxon>Spermatophyta</taxon>
        <taxon>Magnoliopsida</taxon>
        <taxon>eudicotyledons</taxon>
        <taxon>Gunneridae</taxon>
        <taxon>Pentapetalae</taxon>
        <taxon>rosids</taxon>
        <taxon>fabids</taxon>
        <taxon>Malpighiales</taxon>
        <taxon>Euphorbiaceae</taxon>
        <taxon>Acalyphoideae</taxon>
        <taxon>Acalypheae</taxon>
        <taxon>Ricinus</taxon>
    </lineage>
</organism>
<dbReference type="InParanoid" id="B9S7C6"/>
<dbReference type="AlphaFoldDB" id="B9S7C6"/>
<sequence length="66" mass="7230">MAALIQPGKTSSPSPLPPRIMAAPLAPRWIPKRGQVLKNSLKNMFRLRFGKQSITALESSSTVCPR</sequence>
<name>B9S7C6_RICCO</name>
<keyword evidence="2" id="KW-1185">Reference proteome</keyword>
<evidence type="ECO:0000313" key="2">
    <source>
        <dbReference type="Proteomes" id="UP000008311"/>
    </source>
</evidence>
<proteinExistence type="predicted"/>
<gene>
    <name evidence="1" type="ORF">RCOM_0776810</name>
</gene>
<evidence type="ECO:0000313" key="1">
    <source>
        <dbReference type="EMBL" id="EEF40531.1"/>
    </source>
</evidence>
<accession>B9S7C6</accession>
<dbReference type="EMBL" id="EQ973884">
    <property type="protein sequence ID" value="EEF40531.1"/>
    <property type="molecule type" value="Genomic_DNA"/>
</dbReference>
<protein>
    <submittedName>
        <fullName evidence="1">Uncharacterized protein</fullName>
    </submittedName>
</protein>
<dbReference type="Proteomes" id="UP000008311">
    <property type="component" value="Unassembled WGS sequence"/>
</dbReference>